<gene>
    <name evidence="1" type="ORF">CIP107547_01553</name>
</gene>
<organism evidence="1 2">
    <name type="scientific">Corynebacterium diphtheriae</name>
    <dbReference type="NCBI Taxonomy" id="1717"/>
    <lineage>
        <taxon>Bacteria</taxon>
        <taxon>Bacillati</taxon>
        <taxon>Actinomycetota</taxon>
        <taxon>Actinomycetes</taxon>
        <taxon>Mycobacteriales</taxon>
        <taxon>Corynebacteriaceae</taxon>
        <taxon>Corynebacterium</taxon>
    </lineage>
</organism>
<evidence type="ECO:0000313" key="1">
    <source>
        <dbReference type="EMBL" id="CAB0607089.1"/>
    </source>
</evidence>
<reference evidence="1 2" key="1">
    <citation type="submission" date="2020-02" db="EMBL/GenBank/DDBJ databases">
        <authorList>
            <person name="Brisse S."/>
        </authorList>
    </citation>
    <scope>NUCLEOTIDE SEQUENCE [LARGE SCALE GENOMIC DNA]</scope>
    <source>
        <strain evidence="1">CIP107547</strain>
    </source>
</reference>
<name>A0A811G4H1_CORDP</name>
<dbReference type="AlphaFoldDB" id="A0A811G4H1"/>
<dbReference type="EMBL" id="CADDAV010000019">
    <property type="protein sequence ID" value="CAB0607089.1"/>
    <property type="molecule type" value="Genomic_DNA"/>
</dbReference>
<dbReference type="Proteomes" id="UP000480222">
    <property type="component" value="Unassembled WGS sequence"/>
</dbReference>
<evidence type="ECO:0000313" key="2">
    <source>
        <dbReference type="Proteomes" id="UP000480222"/>
    </source>
</evidence>
<accession>A0A811G4H1</accession>
<protein>
    <submittedName>
        <fullName evidence="1">Uncharacterized protein</fullName>
    </submittedName>
</protein>
<comment type="caution">
    <text evidence="1">The sequence shown here is derived from an EMBL/GenBank/DDBJ whole genome shotgun (WGS) entry which is preliminary data.</text>
</comment>
<sequence>MSLGVSRGDTLCLSEGSFSDSDVVLVLGWDSLVVEDWKSDFLGRPTGCDGTVGALPTIENNTQWWS</sequence>
<proteinExistence type="predicted"/>